<gene>
    <name evidence="2" type="ORF">K461DRAFT_318638</name>
</gene>
<proteinExistence type="predicted"/>
<evidence type="ECO:0000256" key="1">
    <source>
        <dbReference type="SAM" id="MobiDB-lite"/>
    </source>
</evidence>
<dbReference type="Proteomes" id="UP000799439">
    <property type="component" value="Unassembled WGS sequence"/>
</dbReference>
<feature type="region of interest" description="Disordered" evidence="1">
    <location>
        <begin position="400"/>
        <end position="532"/>
    </location>
</feature>
<feature type="compositionally biased region" description="Polar residues" evidence="1">
    <location>
        <begin position="474"/>
        <end position="484"/>
    </location>
</feature>
<dbReference type="OrthoDB" id="284473at2759"/>
<feature type="region of interest" description="Disordered" evidence="1">
    <location>
        <begin position="85"/>
        <end position="270"/>
    </location>
</feature>
<name>A0A9P4J6J2_9PEZI</name>
<reference evidence="2" key="1">
    <citation type="journal article" date="2020" name="Stud. Mycol.">
        <title>101 Dothideomycetes genomes: a test case for predicting lifestyles and emergence of pathogens.</title>
        <authorList>
            <person name="Haridas S."/>
            <person name="Albert R."/>
            <person name="Binder M."/>
            <person name="Bloem J."/>
            <person name="Labutti K."/>
            <person name="Salamov A."/>
            <person name="Andreopoulos B."/>
            <person name="Baker S."/>
            <person name="Barry K."/>
            <person name="Bills G."/>
            <person name="Bluhm B."/>
            <person name="Cannon C."/>
            <person name="Castanera R."/>
            <person name="Culley D."/>
            <person name="Daum C."/>
            <person name="Ezra D."/>
            <person name="Gonzalez J."/>
            <person name="Henrissat B."/>
            <person name="Kuo A."/>
            <person name="Liang C."/>
            <person name="Lipzen A."/>
            <person name="Lutzoni F."/>
            <person name="Magnuson J."/>
            <person name="Mondo S."/>
            <person name="Nolan M."/>
            <person name="Ohm R."/>
            <person name="Pangilinan J."/>
            <person name="Park H.-J."/>
            <person name="Ramirez L."/>
            <person name="Alfaro M."/>
            <person name="Sun H."/>
            <person name="Tritt A."/>
            <person name="Yoshinaga Y."/>
            <person name="Zwiers L.-H."/>
            <person name="Turgeon B."/>
            <person name="Goodwin S."/>
            <person name="Spatafora J."/>
            <person name="Crous P."/>
            <person name="Grigoriev I."/>
        </authorList>
    </citation>
    <scope>NUCLEOTIDE SEQUENCE</scope>
    <source>
        <strain evidence="2">CBS 260.36</strain>
    </source>
</reference>
<feature type="compositionally biased region" description="Basic and acidic residues" evidence="1">
    <location>
        <begin position="304"/>
        <end position="323"/>
    </location>
</feature>
<keyword evidence="3" id="KW-1185">Reference proteome</keyword>
<evidence type="ECO:0000313" key="3">
    <source>
        <dbReference type="Proteomes" id="UP000799439"/>
    </source>
</evidence>
<dbReference type="AlphaFoldDB" id="A0A9P4J6J2"/>
<evidence type="ECO:0000313" key="2">
    <source>
        <dbReference type="EMBL" id="KAF2156001.1"/>
    </source>
</evidence>
<feature type="compositionally biased region" description="Polar residues" evidence="1">
    <location>
        <begin position="493"/>
        <end position="518"/>
    </location>
</feature>
<sequence length="780" mass="86489">MVISRTDISRNDVESLNAAIDRIRKVIPDQPYIQTIPQDGSRWDHHHRESARVWRGQVPFERDERPDLQYQTFYYHEHGTDLIHLRIHSPPPEPRQARATGSEAPGSSTATPKHGPKKKISLADYKNHKTKGASVEESGKSNSIDGNLEGVREETPKPSRHDKAETQTRDFADSQGAASLKRKRSHDRTSHVRPPRESQDDISRRRRPSPEPERTERRERSRSPASSRKRKNAQAQPESLPLPVPLSPLQPLIPGRLSPLGNLLPDMLSPNLPSNIVAELERRAQLRTTSDATRSPSGAPQKPSHRDNSDMSKPNGADRDKQSGKSLLTNIQPPHSHDSPRPRPETETVKYTQSADTPLSDEVHVKAERSERPKLIVKFKIPKRLRLDYRRLLQFKPRPASRISQDGEAARKVQGRDATAAATSSERREDAETVTRGSKLAHRDDDAATKKRRRLSPSPSPQRKHEISAKKSVKNTTTPLQAPFQSPPLPSRQLANNHATPSSKKVTGTAMTRMSSTDGHAPSSTTATPASTTSVAAVAGAGVRPSPSVAPSQATVESEAWSAESNRLLDLGKTLKAAARQHEKHDSVLSLLTNIESLCAFMLSFHATDMNYRTQKPALHLVSVRRTWMTLHGFWKFVWDRAGEHPALKAAVGGLGMVYLARICTWAAANSKEREKEGIEAASMLSRVGSGPRTSLAAARKLWPETWKKYLTDGDEDVSIGTDNDDLGRPGKYAGPLELPVGIQTPTLRAIRTTLSMLGEWKTNDHGKPFQPTLKLVKRV</sequence>
<accession>A0A9P4J6J2</accession>
<feature type="compositionally biased region" description="Low complexity" evidence="1">
    <location>
        <begin position="521"/>
        <end position="532"/>
    </location>
</feature>
<organism evidence="2 3">
    <name type="scientific">Myriangium duriaei CBS 260.36</name>
    <dbReference type="NCBI Taxonomy" id="1168546"/>
    <lineage>
        <taxon>Eukaryota</taxon>
        <taxon>Fungi</taxon>
        <taxon>Dikarya</taxon>
        <taxon>Ascomycota</taxon>
        <taxon>Pezizomycotina</taxon>
        <taxon>Dothideomycetes</taxon>
        <taxon>Dothideomycetidae</taxon>
        <taxon>Myriangiales</taxon>
        <taxon>Myriangiaceae</taxon>
        <taxon>Myriangium</taxon>
    </lineage>
</organism>
<feature type="compositionally biased region" description="Basic and acidic residues" evidence="1">
    <location>
        <begin position="335"/>
        <end position="348"/>
    </location>
</feature>
<dbReference type="EMBL" id="ML996082">
    <property type="protein sequence ID" value="KAF2156001.1"/>
    <property type="molecule type" value="Genomic_DNA"/>
</dbReference>
<feature type="compositionally biased region" description="Basic and acidic residues" evidence="1">
    <location>
        <begin position="187"/>
        <end position="222"/>
    </location>
</feature>
<protein>
    <submittedName>
        <fullName evidence="2">Uncharacterized protein</fullName>
    </submittedName>
</protein>
<feature type="compositionally biased region" description="Polar residues" evidence="1">
    <location>
        <begin position="286"/>
        <end position="298"/>
    </location>
</feature>
<comment type="caution">
    <text evidence="2">The sequence shown here is derived from an EMBL/GenBank/DDBJ whole genome shotgun (WGS) entry which is preliminary data.</text>
</comment>
<feature type="compositionally biased region" description="Basic and acidic residues" evidence="1">
    <location>
        <begin position="150"/>
        <end position="172"/>
    </location>
</feature>
<feature type="region of interest" description="Disordered" evidence="1">
    <location>
        <begin position="286"/>
        <end position="360"/>
    </location>
</feature>